<dbReference type="GO" id="GO:0009982">
    <property type="term" value="F:pseudouridine synthase activity"/>
    <property type="evidence" value="ECO:0007669"/>
    <property type="project" value="InterPro"/>
</dbReference>
<dbReference type="PANTHER" id="PTHR21600">
    <property type="entry name" value="MITOCHONDRIAL RNA PSEUDOURIDINE SYNTHASE"/>
    <property type="match status" value="1"/>
</dbReference>
<dbReference type="GO" id="GO:0140098">
    <property type="term" value="F:catalytic activity, acting on RNA"/>
    <property type="evidence" value="ECO:0007669"/>
    <property type="project" value="UniProtKB-ARBA"/>
</dbReference>
<name>A0A1G8JR98_9GAMM</name>
<dbReference type="RefSeq" id="WP_090360237.1">
    <property type="nucleotide sequence ID" value="NZ_FNEM01000001.1"/>
</dbReference>
<dbReference type="Pfam" id="PF00849">
    <property type="entry name" value="PseudoU_synth_2"/>
    <property type="match status" value="1"/>
</dbReference>
<gene>
    <name evidence="3" type="ORF">SAMN04488540_101134</name>
</gene>
<dbReference type="GO" id="GO:0003723">
    <property type="term" value="F:RNA binding"/>
    <property type="evidence" value="ECO:0007669"/>
    <property type="project" value="InterPro"/>
</dbReference>
<evidence type="ECO:0000256" key="1">
    <source>
        <dbReference type="ARBA" id="ARBA00010876"/>
    </source>
</evidence>
<dbReference type="OrthoDB" id="9807829at2"/>
<comment type="similarity">
    <text evidence="1">Belongs to the pseudouridine synthase RluA family.</text>
</comment>
<dbReference type="PANTHER" id="PTHR21600:SF87">
    <property type="entry name" value="RNA PSEUDOURIDYLATE SYNTHASE DOMAIN-CONTAINING PROTEIN 1"/>
    <property type="match status" value="1"/>
</dbReference>
<organism evidence="3 4">
    <name type="scientific">Ferrimonas sediminum</name>
    <dbReference type="NCBI Taxonomy" id="718193"/>
    <lineage>
        <taxon>Bacteria</taxon>
        <taxon>Pseudomonadati</taxon>
        <taxon>Pseudomonadota</taxon>
        <taxon>Gammaproteobacteria</taxon>
        <taxon>Alteromonadales</taxon>
        <taxon>Ferrimonadaceae</taxon>
        <taxon>Ferrimonas</taxon>
    </lineage>
</organism>
<evidence type="ECO:0000313" key="3">
    <source>
        <dbReference type="EMBL" id="SDI33774.1"/>
    </source>
</evidence>
<dbReference type="GO" id="GO:0000455">
    <property type="term" value="P:enzyme-directed rRNA pseudouridine synthesis"/>
    <property type="evidence" value="ECO:0007669"/>
    <property type="project" value="TreeGrafter"/>
</dbReference>
<dbReference type="InterPro" id="IPR006224">
    <property type="entry name" value="PsdUridine_synth_RluA-like_CS"/>
</dbReference>
<sequence length="222" mass="24510">MIPILHQHPDFVVINKPAGIHFHSQDGQPGLVVQLERQLSLKLYPVHRLDTVTSGVLVLATNPATAAALTEAFSGHRMEKRYLALSDRKPKKKQGSIKGHIVKARRGAWKLAREGEGNPAHTQFVSHGLGQGQRAYLLRPLSGKTHQIRVTLKSLGAPILGDALYGGSEAERTYLHALSLTFDLGGQEHHFYALPKQGAEFQAPALLTQLQQWQQTPPLWPK</sequence>
<evidence type="ECO:0000313" key="4">
    <source>
        <dbReference type="Proteomes" id="UP000199527"/>
    </source>
</evidence>
<dbReference type="InterPro" id="IPR006508">
    <property type="entry name" value="PsdUridine_synth_RluA-like"/>
</dbReference>
<dbReference type="EMBL" id="FNEM01000001">
    <property type="protein sequence ID" value="SDI33774.1"/>
    <property type="molecule type" value="Genomic_DNA"/>
</dbReference>
<dbReference type="SUPFAM" id="SSF55120">
    <property type="entry name" value="Pseudouridine synthase"/>
    <property type="match status" value="1"/>
</dbReference>
<dbReference type="InterPro" id="IPR006145">
    <property type="entry name" value="PsdUridine_synth_RsuA/RluA"/>
</dbReference>
<reference evidence="4" key="1">
    <citation type="submission" date="2016-10" db="EMBL/GenBank/DDBJ databases">
        <authorList>
            <person name="Varghese N."/>
            <person name="Submissions S."/>
        </authorList>
    </citation>
    <scope>NUCLEOTIDE SEQUENCE [LARGE SCALE GENOMIC DNA]</scope>
    <source>
        <strain evidence="4">DSM 23317</strain>
    </source>
</reference>
<dbReference type="PROSITE" id="PS01129">
    <property type="entry name" value="PSI_RLU"/>
    <property type="match status" value="1"/>
</dbReference>
<feature type="domain" description="Pseudouridine synthase RsuA/RluA-like" evidence="2">
    <location>
        <begin position="10"/>
        <end position="153"/>
    </location>
</feature>
<dbReference type="Proteomes" id="UP000199527">
    <property type="component" value="Unassembled WGS sequence"/>
</dbReference>
<dbReference type="NCBIfam" id="TIGR01621">
    <property type="entry name" value="RluA-like"/>
    <property type="match status" value="1"/>
</dbReference>
<proteinExistence type="inferred from homology"/>
<evidence type="ECO:0000259" key="2">
    <source>
        <dbReference type="Pfam" id="PF00849"/>
    </source>
</evidence>
<dbReference type="InterPro" id="IPR020103">
    <property type="entry name" value="PsdUridine_synth_cat_dom_sf"/>
</dbReference>
<protein>
    <submittedName>
        <fullName evidence="3">tRNA pseudouridine32 synthase / 23S rRNA pseudouridine746 synthase</fullName>
    </submittedName>
</protein>
<dbReference type="CDD" id="cd02869">
    <property type="entry name" value="PseudoU_synth_RluA_like"/>
    <property type="match status" value="1"/>
</dbReference>
<dbReference type="InterPro" id="IPR050188">
    <property type="entry name" value="RluA_PseudoU_synthase"/>
</dbReference>
<dbReference type="AlphaFoldDB" id="A0A1G8JR98"/>
<keyword evidence="4" id="KW-1185">Reference proteome</keyword>
<dbReference type="Gene3D" id="3.30.2350.10">
    <property type="entry name" value="Pseudouridine synthase"/>
    <property type="match status" value="1"/>
</dbReference>
<accession>A0A1G8JR98</accession>